<name>A0A2T6ZFG4_TUBBO</name>
<dbReference type="STRING" id="42251.A0A2T6ZFG4"/>
<dbReference type="InterPro" id="IPR004276">
    <property type="entry name" value="GlycoTrans_28_N"/>
</dbReference>
<feature type="domain" description="Erythromycin biosynthesis protein CIII-like C-terminal" evidence="4">
    <location>
        <begin position="494"/>
        <end position="593"/>
    </location>
</feature>
<dbReference type="PANTHER" id="PTHR48050">
    <property type="entry name" value="STEROL 3-BETA-GLUCOSYLTRANSFERASE"/>
    <property type="match status" value="1"/>
</dbReference>
<dbReference type="SMART" id="SM00726">
    <property type="entry name" value="UIM"/>
    <property type="match status" value="5"/>
</dbReference>
<feature type="region of interest" description="Disordered" evidence="2">
    <location>
        <begin position="1093"/>
        <end position="1135"/>
    </location>
</feature>
<feature type="region of interest" description="Disordered" evidence="2">
    <location>
        <begin position="1"/>
        <end position="104"/>
    </location>
</feature>
<dbReference type="Proteomes" id="UP000244722">
    <property type="component" value="Unassembled WGS sequence"/>
</dbReference>
<dbReference type="FunFam" id="3.40.50.2000:FF:000009">
    <property type="entry name" value="Sterol 3-beta-glucosyltransferase UGT80A2"/>
    <property type="match status" value="1"/>
</dbReference>
<feature type="region of interest" description="Disordered" evidence="2">
    <location>
        <begin position="1040"/>
        <end position="1080"/>
    </location>
</feature>
<dbReference type="EMBL" id="NESQ01000312">
    <property type="protein sequence ID" value="PUU74237.1"/>
    <property type="molecule type" value="Genomic_DNA"/>
</dbReference>
<dbReference type="CDD" id="cd03784">
    <property type="entry name" value="GT1_Gtf-like"/>
    <property type="match status" value="1"/>
</dbReference>
<dbReference type="OrthoDB" id="5835829at2759"/>
<dbReference type="Pfam" id="PF06722">
    <property type="entry name" value="EryCIII-like_C"/>
    <property type="match status" value="1"/>
</dbReference>
<dbReference type="PANTHER" id="PTHR48050:SF13">
    <property type="entry name" value="STEROL 3-BETA-GLUCOSYLTRANSFERASE UGT80A2"/>
    <property type="match status" value="1"/>
</dbReference>
<dbReference type="CDD" id="cd22249">
    <property type="entry name" value="UDM1_RNF168_RNF169-like"/>
    <property type="match status" value="1"/>
</dbReference>
<dbReference type="Pfam" id="PF03033">
    <property type="entry name" value="Glyco_transf_28"/>
    <property type="match status" value="1"/>
</dbReference>
<dbReference type="InterPro" id="IPR003903">
    <property type="entry name" value="UIM_dom"/>
</dbReference>
<feature type="region of interest" description="Disordered" evidence="2">
    <location>
        <begin position="1174"/>
        <end position="1195"/>
    </location>
</feature>
<accession>A0A2T6ZFG4</accession>
<dbReference type="InterPro" id="IPR002213">
    <property type="entry name" value="UDP_glucos_trans"/>
</dbReference>
<feature type="domain" description="Glycosyltransferase family 28 N-terminal" evidence="3">
    <location>
        <begin position="170"/>
        <end position="227"/>
    </location>
</feature>
<feature type="compositionally biased region" description="Polar residues" evidence="2">
    <location>
        <begin position="76"/>
        <end position="87"/>
    </location>
</feature>
<dbReference type="SUPFAM" id="SSF53756">
    <property type="entry name" value="UDP-Glycosyltransferase/glycogen phosphorylase"/>
    <property type="match status" value="1"/>
</dbReference>
<reference evidence="5 6" key="1">
    <citation type="submission" date="2017-04" db="EMBL/GenBank/DDBJ databases">
        <title>Draft genome sequence of Tuber borchii Vittad., a whitish edible truffle.</title>
        <authorList>
            <consortium name="DOE Joint Genome Institute"/>
            <person name="Murat C."/>
            <person name="Kuo A."/>
            <person name="Barry K.W."/>
            <person name="Clum A."/>
            <person name="Dockter R.B."/>
            <person name="Fauchery L."/>
            <person name="Iotti M."/>
            <person name="Kohler A."/>
            <person name="Labutti K."/>
            <person name="Lindquist E.A."/>
            <person name="Lipzen A."/>
            <person name="Ohm R.A."/>
            <person name="Wang M."/>
            <person name="Grigoriev I.V."/>
            <person name="Zambonelli A."/>
            <person name="Martin F.M."/>
        </authorList>
    </citation>
    <scope>NUCLEOTIDE SEQUENCE [LARGE SCALE GENOMIC DNA]</scope>
    <source>
        <strain evidence="5 6">Tbo3840</strain>
    </source>
</reference>
<dbReference type="GO" id="GO:0005975">
    <property type="term" value="P:carbohydrate metabolic process"/>
    <property type="evidence" value="ECO:0007669"/>
    <property type="project" value="InterPro"/>
</dbReference>
<organism evidence="5 6">
    <name type="scientific">Tuber borchii</name>
    <name type="common">White truffle</name>
    <dbReference type="NCBI Taxonomy" id="42251"/>
    <lineage>
        <taxon>Eukaryota</taxon>
        <taxon>Fungi</taxon>
        <taxon>Dikarya</taxon>
        <taxon>Ascomycota</taxon>
        <taxon>Pezizomycotina</taxon>
        <taxon>Pezizomycetes</taxon>
        <taxon>Pezizales</taxon>
        <taxon>Tuberaceae</taxon>
        <taxon>Tuber</taxon>
    </lineage>
</organism>
<dbReference type="GO" id="GO:0016906">
    <property type="term" value="F:sterol 3-beta-glucosyltransferase activity"/>
    <property type="evidence" value="ECO:0007669"/>
    <property type="project" value="UniProtKB-ARBA"/>
</dbReference>
<dbReference type="InterPro" id="IPR050426">
    <property type="entry name" value="Glycosyltransferase_28"/>
</dbReference>
<evidence type="ECO:0000259" key="4">
    <source>
        <dbReference type="Pfam" id="PF06722"/>
    </source>
</evidence>
<evidence type="ECO:0000313" key="5">
    <source>
        <dbReference type="EMBL" id="PUU74237.1"/>
    </source>
</evidence>
<gene>
    <name evidence="5" type="ORF">B9Z19DRAFT_1001165</name>
</gene>
<dbReference type="Gene3D" id="3.40.50.2000">
    <property type="entry name" value="Glycogen Phosphorylase B"/>
    <property type="match status" value="2"/>
</dbReference>
<feature type="region of interest" description="Disordered" evidence="2">
    <location>
        <begin position="715"/>
        <end position="776"/>
    </location>
</feature>
<feature type="compositionally biased region" description="Basic and acidic residues" evidence="2">
    <location>
        <begin position="1067"/>
        <end position="1080"/>
    </location>
</feature>
<evidence type="ECO:0000259" key="3">
    <source>
        <dbReference type="Pfam" id="PF03033"/>
    </source>
</evidence>
<evidence type="ECO:0000256" key="1">
    <source>
        <dbReference type="ARBA" id="ARBA00022679"/>
    </source>
</evidence>
<feature type="compositionally biased region" description="Basic and acidic residues" evidence="2">
    <location>
        <begin position="1099"/>
        <end position="1127"/>
    </location>
</feature>
<feature type="compositionally biased region" description="Polar residues" evidence="2">
    <location>
        <begin position="59"/>
        <end position="69"/>
    </location>
</feature>
<protein>
    <submittedName>
        <fullName evidence="5">Uncharacterized protein</fullName>
    </submittedName>
</protein>
<sequence>MSDDQPPTDKQTPPPIPHQSSHEGGAAHQSNYNTPPPAYSPLPSIDSVPVGPLVRPHHPSSTDGQSEFSSELEGDSASSPPLASSETYGEIDTEQDEMETSAKITDDGRINININQKTSTLSSLLAPAMRGQLALAEEAKDRVRHGKPIDLPVPGFDIPEFAKNVPPLNILIQIIGSRGDVQPFIALGQVLKTEYKHRVRVATHPTFKEFVEENGLEFFSLSGDPSELMAFMVKNPGLMPGFDSLRNGDVTKRRKAMWDVLVGGWRACELKLDILGIEPGDGTSYSLDSASSRAKPFVADAIIANPPSFGHIHCAEKLGVPLHLMFTMPWSPTTAFPHPLANIQSSNAECTVTNFLSYILVEMMTWQGLGDLVNKFRRGKLGLDPISTMWAPGMIARVKVPHTYCWSPALIPKPLDWPQHISISGFFFLSLASSYIPPPDLANFLASGPPPVYIGFGSIVVDDPNALTDMIFAAVRKTKVRALVSKGWGGLGSDQLDLPPGVMMLGNCPHDWLFPRCSAVVHHGGAGTTAAGVRCGKPTVIIPFFGDQPFWGSMVAKAGAGPEPTPFKKLTADILADSILMATSPQTQERAEELGARIRDEKGAEVGAKSFLSLLGGQPGEGGVYRCMVDNTKVATWRVKATDVPLSSRVASILVKNGKIEGGWNGLKLCKHKDWDTDTSPMEPISGATGALIGTLGSVMMGLGDFPKGVFKQFRKAKPQNSSHSEEISSPSSSLHSGNEKASGSDIPFAAGSSTTAGRGKDSSRELTCPKPGESETGFMNLDAAVGASRSVSQIVGAGLKSPMDFTLSLAQGFHNAPRLYGDNTVRPLDKITGFHSGLKAAGKGLGLGLYDGVSGLVTQPLQGAREEGASGFFKGFGKGIGGIVLKGGAAFWGVPAYTMKGIHREIQKLQVSDVDKFIIGSRIAIAEAEFQQSSPQLQQQTINRWHELGLNKFKRVKDKRACSTSFPSRSLKSKGKGRESPDVEAAPQSVIGSFGDEELEKAIKESVKITSNGDPGEDEMVERAIRASIAELQGGRSVSIHGAAGSNSEESEEEAYQRAIRASAAEAERNNGKNVPKDPILEEALRNSLLEGGLGHNAKADTQDEELEKALRESVRDEKAPAREYSDTQDDIGDSELQRAIEESKQLEIDRELRRKAEEEVIMEYVKKASLEEQEYERRNKRRSWVDEVGPSTR</sequence>
<comment type="caution">
    <text evidence="5">The sequence shown here is derived from an EMBL/GenBank/DDBJ whole genome shotgun (WGS) entry which is preliminary data.</text>
</comment>
<feature type="compositionally biased region" description="Low complexity" evidence="2">
    <location>
        <begin position="1"/>
        <end position="11"/>
    </location>
</feature>
<keyword evidence="6" id="KW-1185">Reference proteome</keyword>
<dbReference type="FunFam" id="3.40.50.2000:FF:000100">
    <property type="entry name" value="Glycosyltransferase family 1 protein"/>
    <property type="match status" value="1"/>
</dbReference>
<feature type="compositionally biased region" description="Low complexity" evidence="2">
    <location>
        <begin position="728"/>
        <end position="737"/>
    </location>
</feature>
<dbReference type="PROSITE" id="PS50330">
    <property type="entry name" value="UIM"/>
    <property type="match status" value="1"/>
</dbReference>
<evidence type="ECO:0000313" key="6">
    <source>
        <dbReference type="Proteomes" id="UP000244722"/>
    </source>
</evidence>
<dbReference type="AlphaFoldDB" id="A0A2T6ZFG4"/>
<dbReference type="InterPro" id="IPR010610">
    <property type="entry name" value="EryCIII-like_C"/>
</dbReference>
<feature type="compositionally biased region" description="Acidic residues" evidence="2">
    <location>
        <begin position="89"/>
        <end position="99"/>
    </location>
</feature>
<keyword evidence="1" id="KW-0808">Transferase</keyword>
<feature type="region of interest" description="Disordered" evidence="2">
    <location>
        <begin position="965"/>
        <end position="996"/>
    </location>
</feature>
<proteinExistence type="predicted"/>
<evidence type="ECO:0000256" key="2">
    <source>
        <dbReference type="SAM" id="MobiDB-lite"/>
    </source>
</evidence>